<dbReference type="PANTHER" id="PTHR11062:SF376">
    <property type="entry name" value="EXOSTOSIN FAMILY PROTEIN"/>
    <property type="match status" value="1"/>
</dbReference>
<feature type="compositionally biased region" description="Gly residues" evidence="4">
    <location>
        <begin position="683"/>
        <end position="695"/>
    </location>
</feature>
<dbReference type="Proteomes" id="UP001165080">
    <property type="component" value="Unassembled WGS sequence"/>
</dbReference>
<feature type="region of interest" description="Disordered" evidence="4">
    <location>
        <begin position="617"/>
        <end position="643"/>
    </location>
</feature>
<accession>A0A9W6BU04</accession>
<name>A0A9W6BU04_9CHLO</name>
<feature type="compositionally biased region" description="Low complexity" evidence="4">
    <location>
        <begin position="668"/>
        <end position="682"/>
    </location>
</feature>
<evidence type="ECO:0000259" key="5">
    <source>
        <dbReference type="PROSITE" id="PS00022"/>
    </source>
</evidence>
<protein>
    <recommendedName>
        <fullName evidence="5 6">EGF-like domain-containing protein</fullName>
    </recommendedName>
</protein>
<dbReference type="InterPro" id="IPR000742">
    <property type="entry name" value="EGF"/>
</dbReference>
<evidence type="ECO:0000256" key="1">
    <source>
        <dbReference type="ARBA" id="ARBA00004323"/>
    </source>
</evidence>
<dbReference type="PROSITE" id="PS01186">
    <property type="entry name" value="EGF_2"/>
    <property type="match status" value="1"/>
</dbReference>
<dbReference type="GO" id="GO:0016757">
    <property type="term" value="F:glycosyltransferase activity"/>
    <property type="evidence" value="ECO:0007669"/>
    <property type="project" value="InterPro"/>
</dbReference>
<evidence type="ECO:0000256" key="4">
    <source>
        <dbReference type="SAM" id="MobiDB-lite"/>
    </source>
</evidence>
<evidence type="ECO:0000313" key="7">
    <source>
        <dbReference type="EMBL" id="GLC58436.1"/>
    </source>
</evidence>
<evidence type="ECO:0000256" key="2">
    <source>
        <dbReference type="ARBA" id="ARBA00010271"/>
    </source>
</evidence>
<sequence length="829" mass="88503">MYSTNLFTRGARSSLFGLLVLTCIILAPGSTLLTTSSSRQGAVALAATIGVRGGSILRRAKRPPPSASLPAIDTAAEAEAGSQPDHLPGPDRPADGPQEQQQQQQGQPRIPPHEWLRRQTAKKNSKCPVNCTVYGTCNEELGRCDCPRHRDGPNCGELVKGAALQKRCTQQGYDDLKECLNRNQSCINGCNQRGQCVGGFCHCAPGFYGSECALSLGRGGDRVGRPVLLAGSGYRTREKRPWVYVYELPPRLTVWCNFRRLDRALHLYVWQRLLGSGARVADGDVADYYFIPVQQRSYGGSGLGREALDDVRLARPGWDRTGGHRHLVLHTGDWGLGEVAEDVRQTGVNMTWLTYWGLAVDRPNIYRWNLAFRPEKDVVIPVYISPGHFKHFGVIRSPLHPSAKPRPRNASTLFFAGRICHNPKRPNPQTFPSCGDDTAEAYGAGIREKFFVSHWNRSGFHVVRSEPRYGHYMSRSQYCLAPPGAGHGQRQIQALFMGCVPVSVADGVAEPFEPALDWGQWGVRLAEADIPRAHEILDNISPQQLAEKQSRMHCAAQHMLYSTITGAVLGEDGRYDAFETMLEVLRVRAAHPDAPQHTFRDLDPDFAAFMDCRPPPGFKWLNGTVERRTQRPKGGGGSGSNSTIKAVSVVGGSVGAAAALVGNAAAANPGAEGSQQQQQQAQGGSGTQGGGGDGGADADGDGDGGGNWDGDGDGDGAVALSTDSNRGSNVTASAGPGVTADAPGPGSGSSAVPVPAAWAGNSSTSPGPGAGPGPGRVPGLCSHASRDMRNRERSCYDFLRGGGYMGVPGGAMCAKGFKTRLALCPRLWG</sequence>
<reference evidence="7 8" key="1">
    <citation type="journal article" date="2023" name="Commun. Biol.">
        <title>Reorganization of the ancestral sex-determining regions during the evolution of trioecy in Pleodorina starrii.</title>
        <authorList>
            <person name="Takahashi K."/>
            <person name="Suzuki S."/>
            <person name="Kawai-Toyooka H."/>
            <person name="Yamamoto K."/>
            <person name="Hamaji T."/>
            <person name="Ootsuki R."/>
            <person name="Yamaguchi H."/>
            <person name="Kawachi M."/>
            <person name="Higashiyama T."/>
            <person name="Nozaki H."/>
        </authorList>
    </citation>
    <scope>NUCLEOTIDE SEQUENCE [LARGE SCALE GENOMIC DNA]</scope>
    <source>
        <strain evidence="7 8">NIES-4479</strain>
    </source>
</reference>
<evidence type="ECO:0000256" key="3">
    <source>
        <dbReference type="ARBA" id="ARBA00023034"/>
    </source>
</evidence>
<dbReference type="PROSITE" id="PS00022">
    <property type="entry name" value="EGF_1"/>
    <property type="match status" value="2"/>
</dbReference>
<dbReference type="EMBL" id="BRXU01000022">
    <property type="protein sequence ID" value="GLC58436.1"/>
    <property type="molecule type" value="Genomic_DNA"/>
</dbReference>
<comment type="similarity">
    <text evidence="2">Belongs to the glycosyltransferase 47 family.</text>
</comment>
<dbReference type="GO" id="GO:0000139">
    <property type="term" value="C:Golgi membrane"/>
    <property type="evidence" value="ECO:0007669"/>
    <property type="project" value="UniProtKB-SubCell"/>
</dbReference>
<dbReference type="Pfam" id="PF03016">
    <property type="entry name" value="Exostosin_GT47"/>
    <property type="match status" value="1"/>
</dbReference>
<feature type="region of interest" description="Disordered" evidence="4">
    <location>
        <begin position="76"/>
        <end position="112"/>
    </location>
</feature>
<dbReference type="InterPro" id="IPR004263">
    <property type="entry name" value="Exostosin"/>
</dbReference>
<comment type="caution">
    <text evidence="7">The sequence shown here is derived from an EMBL/GenBank/DDBJ whole genome shotgun (WGS) entry which is preliminary data.</text>
</comment>
<dbReference type="PANTHER" id="PTHR11062">
    <property type="entry name" value="EXOSTOSIN HEPARAN SULFATE GLYCOSYLTRANSFERASE -RELATED"/>
    <property type="match status" value="1"/>
</dbReference>
<feature type="compositionally biased region" description="Polar residues" evidence="4">
    <location>
        <begin position="721"/>
        <end position="732"/>
    </location>
</feature>
<evidence type="ECO:0000313" key="8">
    <source>
        <dbReference type="Proteomes" id="UP001165080"/>
    </source>
</evidence>
<keyword evidence="3" id="KW-0333">Golgi apparatus</keyword>
<dbReference type="CDD" id="cd00054">
    <property type="entry name" value="EGF_CA"/>
    <property type="match status" value="1"/>
</dbReference>
<feature type="compositionally biased region" description="Low complexity" evidence="4">
    <location>
        <begin position="96"/>
        <end position="108"/>
    </location>
</feature>
<dbReference type="AlphaFoldDB" id="A0A9W6BU04"/>
<keyword evidence="8" id="KW-1185">Reference proteome</keyword>
<feature type="region of interest" description="Disordered" evidence="4">
    <location>
        <begin position="668"/>
        <end position="784"/>
    </location>
</feature>
<evidence type="ECO:0000259" key="6">
    <source>
        <dbReference type="PROSITE" id="PS01186"/>
    </source>
</evidence>
<organism evidence="7 8">
    <name type="scientific">Pleodorina starrii</name>
    <dbReference type="NCBI Taxonomy" id="330485"/>
    <lineage>
        <taxon>Eukaryota</taxon>
        <taxon>Viridiplantae</taxon>
        <taxon>Chlorophyta</taxon>
        <taxon>core chlorophytes</taxon>
        <taxon>Chlorophyceae</taxon>
        <taxon>CS clade</taxon>
        <taxon>Chlamydomonadales</taxon>
        <taxon>Volvocaceae</taxon>
        <taxon>Pleodorina</taxon>
    </lineage>
</organism>
<feature type="domain" description="EGF-like" evidence="5">
    <location>
        <begin position="144"/>
        <end position="155"/>
    </location>
</feature>
<gene>
    <name evidence="7" type="primary">PLEST011024</name>
    <name evidence="7" type="ORF">PLESTB_001358800</name>
</gene>
<dbReference type="Gene3D" id="2.10.25.10">
    <property type="entry name" value="Laminin"/>
    <property type="match status" value="1"/>
</dbReference>
<proteinExistence type="inferred from homology"/>
<comment type="subcellular location">
    <subcellularLocation>
        <location evidence="1">Golgi apparatus membrane</location>
        <topology evidence="1">Single-pass type II membrane protein</topology>
    </subcellularLocation>
</comment>
<dbReference type="InterPro" id="IPR040911">
    <property type="entry name" value="Exostosin_GT47"/>
</dbReference>
<feature type="domain" description="EGF-like" evidence="5 6">
    <location>
        <begin position="201"/>
        <end position="212"/>
    </location>
</feature>